<keyword evidence="1" id="KW-0812">Transmembrane</keyword>
<dbReference type="EMBL" id="BTSY01000004">
    <property type="protein sequence ID" value="GMT21951.1"/>
    <property type="molecule type" value="Genomic_DNA"/>
</dbReference>
<feature type="non-terminal residue" evidence="2">
    <location>
        <position position="189"/>
    </location>
</feature>
<reference evidence="2" key="1">
    <citation type="submission" date="2023-10" db="EMBL/GenBank/DDBJ databases">
        <title>Genome assembly of Pristionchus species.</title>
        <authorList>
            <person name="Yoshida K."/>
            <person name="Sommer R.J."/>
        </authorList>
    </citation>
    <scope>NUCLEOTIDE SEQUENCE</scope>
    <source>
        <strain evidence="2">RS5133</strain>
    </source>
</reference>
<name>A0AAV5VTT5_9BILA</name>
<keyword evidence="1" id="KW-0472">Membrane</keyword>
<protein>
    <recommendedName>
        <fullName evidence="4">G protein-coupled receptor</fullName>
    </recommendedName>
</protein>
<dbReference type="PANTHER" id="PTHR45830">
    <property type="entry name" value="SERPENTINE RECEPTOR, CLASS I"/>
    <property type="match status" value="1"/>
</dbReference>
<feature type="transmembrane region" description="Helical" evidence="1">
    <location>
        <begin position="20"/>
        <end position="39"/>
    </location>
</feature>
<feature type="transmembrane region" description="Helical" evidence="1">
    <location>
        <begin position="95"/>
        <end position="115"/>
    </location>
</feature>
<evidence type="ECO:0008006" key="4">
    <source>
        <dbReference type="Google" id="ProtNLM"/>
    </source>
</evidence>
<evidence type="ECO:0000313" key="2">
    <source>
        <dbReference type="EMBL" id="GMT21951.1"/>
    </source>
</evidence>
<dbReference type="AlphaFoldDB" id="A0AAV5VTT5"/>
<sequence>MALPSDLPPALEQVQIVLQYTIGAVTLIVNAATLSVIVCKSSALTREARLIAVFLQTNCLLQNAFLTLLFIPFVYPRAGAGYCVGCLCKYFPYQSLLTVGVALITTTFAACVMTITVRHQMLLLDDCWLKLQQHARYEWNERGLNWFVVDSDRMSTVFAATNIGSATAAVVCTLLVVAPFSHMIYIVLR</sequence>
<feature type="transmembrane region" description="Helical" evidence="1">
    <location>
        <begin position="51"/>
        <end position="75"/>
    </location>
</feature>
<gene>
    <name evidence="2" type="ORF">PFISCL1PPCAC_13248</name>
</gene>
<feature type="transmembrane region" description="Helical" evidence="1">
    <location>
        <begin position="163"/>
        <end position="188"/>
    </location>
</feature>
<organism evidence="2 3">
    <name type="scientific">Pristionchus fissidentatus</name>
    <dbReference type="NCBI Taxonomy" id="1538716"/>
    <lineage>
        <taxon>Eukaryota</taxon>
        <taxon>Metazoa</taxon>
        <taxon>Ecdysozoa</taxon>
        <taxon>Nematoda</taxon>
        <taxon>Chromadorea</taxon>
        <taxon>Rhabditida</taxon>
        <taxon>Rhabditina</taxon>
        <taxon>Diplogasteromorpha</taxon>
        <taxon>Diplogasteroidea</taxon>
        <taxon>Neodiplogasteridae</taxon>
        <taxon>Pristionchus</taxon>
    </lineage>
</organism>
<keyword evidence="1" id="KW-1133">Transmembrane helix</keyword>
<dbReference type="Pfam" id="PF10318">
    <property type="entry name" value="7TM_GPCR_Srh"/>
    <property type="match status" value="1"/>
</dbReference>
<comment type="caution">
    <text evidence="2">The sequence shown here is derived from an EMBL/GenBank/DDBJ whole genome shotgun (WGS) entry which is preliminary data.</text>
</comment>
<proteinExistence type="predicted"/>
<dbReference type="Proteomes" id="UP001432322">
    <property type="component" value="Unassembled WGS sequence"/>
</dbReference>
<keyword evidence="3" id="KW-1185">Reference proteome</keyword>
<dbReference type="PANTHER" id="PTHR45830:SF15">
    <property type="entry name" value="SERPENTINE RECEPTOR, CLASS I"/>
    <property type="match status" value="1"/>
</dbReference>
<accession>A0AAV5VTT5</accession>
<evidence type="ECO:0000313" key="3">
    <source>
        <dbReference type="Proteomes" id="UP001432322"/>
    </source>
</evidence>
<evidence type="ECO:0000256" key="1">
    <source>
        <dbReference type="SAM" id="Phobius"/>
    </source>
</evidence>
<dbReference type="InterPro" id="IPR019422">
    <property type="entry name" value="7TM_GPCR_serpentine_rcpt_Srh"/>
</dbReference>